<dbReference type="RefSeq" id="YP_012772418.1">
    <property type="nucleotide sequence ID" value="NC_111398.1"/>
</dbReference>
<evidence type="ECO:0000313" key="1">
    <source>
        <dbReference type="EMBL" id="WCX68671.1"/>
    </source>
</evidence>
<proteinExistence type="predicted"/>
<accession>A0AAE9YMK7</accession>
<organism evidence="1 2">
    <name type="scientific">Salmonella phage GSW6</name>
    <dbReference type="NCBI Taxonomy" id="3025422"/>
    <lineage>
        <taxon>Viruses</taxon>
        <taxon>Duplodnaviria</taxon>
        <taxon>Heunggongvirae</taxon>
        <taxon>Uroviricota</taxon>
        <taxon>Caudoviricetes</taxon>
        <taxon>Demerecviridae</taxon>
        <taxon>Markadamsvirinae</taxon>
        <taxon>Epseptimavirus</taxon>
        <taxon>Epseptimavirus GSW6</taxon>
    </lineage>
</organism>
<dbReference type="InterPro" id="IPR056389">
    <property type="entry name" value="Baseplate_tube_p140"/>
</dbReference>
<dbReference type="EMBL" id="OQ362005">
    <property type="protein sequence ID" value="WCX68671.1"/>
    <property type="molecule type" value="Genomic_DNA"/>
</dbReference>
<keyword evidence="2" id="KW-1185">Reference proteome</keyword>
<reference evidence="1" key="1">
    <citation type="submission" date="2023-01" db="EMBL/GenBank/DDBJ databases">
        <authorList>
            <person name="Bringhurst R.M."/>
            <person name="Homer T.E."/>
        </authorList>
    </citation>
    <scope>NUCLEOTIDE SEQUENCE</scope>
</reference>
<sequence length="432" mass="49702">MFYSLMRESKVIVEYDGRAYHFDALSNYDINTSYEEFKTLRRTIHRRTNYADSVINAQTPSSISLAVNFSNTLTEANFFDWMGFDREGTTFLLPLYSTNIEPTMFNIYIVNKDNNCVYFENCFVSNVDFSLDKNVPVLNVGIESGKFSEVSTYPPAGIVQGEVMSYSPPRVTTNSNILPALLSASMSFQQQCSWREDKSVFDINKIYNNKRAYVNEMNASATIAFYYTKRFAGDMFYNIEPETDIPLTIRNEHISIDFPSARITKRLQFSDLYRIEWDVIPTADSDPVRIDFFWRNKEMINLKDITLDTRSVTLSYPGMPNFKLELNYMSRATSKRVIASAKRDEWVNGTLLQVQDDDKFIEAFVDSAIKGWTGLTISDVEKLMLIETEADPSTEVPFSRDNAVMLMQNSAAFDSWINQTVFHLDTFRSPKA</sequence>
<dbReference type="Proteomes" id="UP001217333">
    <property type="component" value="Segment"/>
</dbReference>
<protein>
    <submittedName>
        <fullName evidence="1">Baseplate tail tube protein</fullName>
    </submittedName>
</protein>
<name>A0AAE9YMK7_9CAUD</name>
<evidence type="ECO:0000313" key="2">
    <source>
        <dbReference type="Proteomes" id="UP001217333"/>
    </source>
</evidence>
<dbReference type="Pfam" id="PF23779">
    <property type="entry name" value="Baseplate_Tube_p140"/>
    <property type="match status" value="1"/>
</dbReference>